<dbReference type="EMBL" id="PGFD01000001">
    <property type="protein sequence ID" value="PJJ66397.1"/>
    <property type="molecule type" value="Genomic_DNA"/>
</dbReference>
<protein>
    <submittedName>
        <fullName evidence="1">Uncharacterized protein</fullName>
    </submittedName>
</protein>
<proteinExistence type="predicted"/>
<dbReference type="RefSeq" id="WP_100375194.1">
    <property type="nucleotide sequence ID" value="NZ_PGFD01000001.1"/>
</dbReference>
<evidence type="ECO:0000313" key="2">
    <source>
        <dbReference type="Proteomes" id="UP000228740"/>
    </source>
</evidence>
<name>A0A2M9C6B3_9FLAO</name>
<keyword evidence="2" id="KW-1185">Reference proteome</keyword>
<evidence type="ECO:0000313" key="1">
    <source>
        <dbReference type="EMBL" id="PJJ66397.1"/>
    </source>
</evidence>
<reference evidence="1 2" key="1">
    <citation type="submission" date="2017-11" db="EMBL/GenBank/DDBJ databases">
        <title>Genomic Encyclopedia of Archaeal and Bacterial Type Strains, Phase II (KMG-II): From Individual Species to Whole Genera.</title>
        <authorList>
            <person name="Goeker M."/>
        </authorList>
    </citation>
    <scope>NUCLEOTIDE SEQUENCE [LARGE SCALE GENOMIC DNA]</scope>
    <source>
        <strain evidence="1 2">DSM 27617</strain>
    </source>
</reference>
<organism evidence="1 2">
    <name type="scientific">Chryseobacterium geocarposphaerae</name>
    <dbReference type="NCBI Taxonomy" id="1416776"/>
    <lineage>
        <taxon>Bacteria</taxon>
        <taxon>Pseudomonadati</taxon>
        <taxon>Bacteroidota</taxon>
        <taxon>Flavobacteriia</taxon>
        <taxon>Flavobacteriales</taxon>
        <taxon>Weeksellaceae</taxon>
        <taxon>Chryseobacterium group</taxon>
        <taxon>Chryseobacterium</taxon>
    </lineage>
</organism>
<dbReference type="OrthoDB" id="1264982at2"/>
<comment type="caution">
    <text evidence="1">The sequence shown here is derived from an EMBL/GenBank/DDBJ whole genome shotgun (WGS) entry which is preliminary data.</text>
</comment>
<accession>A0A2M9C6B3</accession>
<dbReference type="AlphaFoldDB" id="A0A2M9C6B3"/>
<gene>
    <name evidence="1" type="ORF">CLV73_0374</name>
</gene>
<sequence>MRILIIIICFINVSCFSQTNKNRDIISATVKGIDSTSWNYILHLENKKTKIIVPVFKECDNGKDYLEKIKVGKKYSFVLSKEISYVRTQREFTSQSIDGKEIWNSDMKDTFYYTDCSNMCGLYIKLNKKNSPSLRSEFK</sequence>
<dbReference type="Proteomes" id="UP000228740">
    <property type="component" value="Unassembled WGS sequence"/>
</dbReference>